<dbReference type="EMBL" id="PEDP01004195">
    <property type="protein sequence ID" value="POS82113.1"/>
    <property type="molecule type" value="Genomic_DNA"/>
</dbReference>
<gene>
    <name evidence="1" type="ORF">EPUL_006674</name>
</gene>
<evidence type="ECO:0000313" key="2">
    <source>
        <dbReference type="Proteomes" id="UP000237438"/>
    </source>
</evidence>
<accession>A0A2S4PJB5</accession>
<reference evidence="1 2" key="1">
    <citation type="submission" date="2017-10" db="EMBL/GenBank/DDBJ databases">
        <title>Development of genomic resources for the powdery mildew, Erysiphe pulchra.</title>
        <authorList>
            <person name="Wadl P.A."/>
            <person name="Mack B.M."/>
            <person name="Moore G."/>
            <person name="Beltz S.B."/>
        </authorList>
    </citation>
    <scope>NUCLEOTIDE SEQUENCE [LARGE SCALE GENOMIC DNA]</scope>
    <source>
        <strain evidence="1">Cflorida</strain>
    </source>
</reference>
<comment type="caution">
    <text evidence="1">The sequence shown here is derived from an EMBL/GenBank/DDBJ whole genome shotgun (WGS) entry which is preliminary data.</text>
</comment>
<dbReference type="OrthoDB" id="4368291at2759"/>
<evidence type="ECO:0000313" key="1">
    <source>
        <dbReference type="EMBL" id="POS82113.1"/>
    </source>
</evidence>
<sequence>MLTKPNINGYIIWVMKIWKDSEYRDEALIEAFQEDFAEWTTEIFDVADRLLLRDLRDHLRKNGVFTECKPGIKYAKQLENILKQDVNHNWTEQEIEYVSNRGIFNSRFNPKMYPHQNSPEEFIGIQESQCIREIHPQAPEKLIKEQESISPFAKKEN</sequence>
<dbReference type="AlphaFoldDB" id="A0A2S4PJB5"/>
<organism evidence="1 2">
    <name type="scientific">Erysiphe pulchra</name>
    <dbReference type="NCBI Taxonomy" id="225359"/>
    <lineage>
        <taxon>Eukaryota</taxon>
        <taxon>Fungi</taxon>
        <taxon>Dikarya</taxon>
        <taxon>Ascomycota</taxon>
        <taxon>Pezizomycotina</taxon>
        <taxon>Leotiomycetes</taxon>
        <taxon>Erysiphales</taxon>
        <taxon>Erysiphaceae</taxon>
        <taxon>Erysiphe</taxon>
    </lineage>
</organism>
<protein>
    <submittedName>
        <fullName evidence="1">Uncharacterized protein</fullName>
    </submittedName>
</protein>
<proteinExistence type="predicted"/>
<dbReference type="Proteomes" id="UP000237438">
    <property type="component" value="Unassembled WGS sequence"/>
</dbReference>
<name>A0A2S4PJB5_9PEZI</name>
<keyword evidence="2" id="KW-1185">Reference proteome</keyword>